<feature type="transmembrane region" description="Helical" evidence="1">
    <location>
        <begin position="75"/>
        <end position="94"/>
    </location>
</feature>
<proteinExistence type="predicted"/>
<protein>
    <submittedName>
        <fullName evidence="3">Putative membrane protein DUF2318</fullName>
    </submittedName>
</protein>
<dbReference type="EMBL" id="SMAA01000002">
    <property type="protein sequence ID" value="TCS81351.1"/>
    <property type="molecule type" value="Genomic_DNA"/>
</dbReference>
<dbReference type="RefSeq" id="WP_132547168.1">
    <property type="nucleotide sequence ID" value="NZ_SMAA01000002.1"/>
</dbReference>
<keyword evidence="1" id="KW-1133">Transmembrane helix</keyword>
<keyword evidence="4" id="KW-1185">Reference proteome</keyword>
<comment type="caution">
    <text evidence="3">The sequence shown here is derived from an EMBL/GenBank/DDBJ whole genome shotgun (WGS) entry which is preliminary data.</text>
</comment>
<evidence type="ECO:0000259" key="2">
    <source>
        <dbReference type="Pfam" id="PF10080"/>
    </source>
</evidence>
<keyword evidence="1" id="KW-0472">Membrane</keyword>
<feature type="domain" description="Membrane iron-sulfur containing protein FtrD-like" evidence="2">
    <location>
        <begin position="319"/>
        <end position="419"/>
    </location>
</feature>
<keyword evidence="1" id="KW-0812">Transmembrane</keyword>
<feature type="transmembrane region" description="Helical" evidence="1">
    <location>
        <begin position="12"/>
        <end position="33"/>
    </location>
</feature>
<dbReference type="OrthoDB" id="9792533at2"/>
<dbReference type="AlphaFoldDB" id="A0A4R3KFC8"/>
<feature type="transmembrane region" description="Helical" evidence="1">
    <location>
        <begin position="45"/>
        <end position="63"/>
    </location>
</feature>
<reference evidence="3 4" key="1">
    <citation type="submission" date="2019-03" db="EMBL/GenBank/DDBJ databases">
        <title>Genomic Encyclopedia of Type Strains, Phase IV (KMG-IV): sequencing the most valuable type-strain genomes for metagenomic binning, comparative biology and taxonomic classification.</title>
        <authorList>
            <person name="Goeker M."/>
        </authorList>
    </citation>
    <scope>NUCLEOTIDE SEQUENCE [LARGE SCALE GENOMIC DNA]</scope>
    <source>
        <strain evidence="3 4">DSM 20467</strain>
    </source>
</reference>
<evidence type="ECO:0000313" key="3">
    <source>
        <dbReference type="EMBL" id="TCS81351.1"/>
    </source>
</evidence>
<gene>
    <name evidence="3" type="ORF">EDC37_10247</name>
</gene>
<dbReference type="Proteomes" id="UP000295188">
    <property type="component" value="Unassembled WGS sequence"/>
</dbReference>
<name>A0A4R3KFC8_9FIRM</name>
<evidence type="ECO:0000313" key="4">
    <source>
        <dbReference type="Proteomes" id="UP000295188"/>
    </source>
</evidence>
<dbReference type="InterPro" id="IPR018758">
    <property type="entry name" value="FtrD-like"/>
</dbReference>
<sequence>MLQTFLQQFIPAMEQGVTLAVPLGILLAILVNMDTKEYKKTFFRALAWGFWGSIFIVVVKVGTRNAVSREVFESLAIVVAVCAEIAILLFFFRKDMRKRKIKDKKVSGAVAAMVVALCLYHGMEIWLIPVTTLVTAAGNYFTVMVLIRLLGFAFGFGFSVLGGYLVHKAAAALYYGRLLFVFTVQLAAIFLQQIIFLIQIMMARQFLPGGPLMKVMAPLIDHQSWFIFIVFFITVLVPVTLFLQKKPQRPQGTNPAQYRKILMYAKHKLRWGTAVIISLCIMVAISSYGSVYANKKEILVPAVPVNAVDGNVSVSLDKVNDGHLHRFVYKASGGEMVRFIVIQKGGSSYGVGLDACEICGATGYYEKDGQVICRLCDVRMNKATIGMKGGCNPIPVEYKVANGSINVTQASLEKDRDKFK</sequence>
<accession>A0A4R3KFC8</accession>
<organism evidence="3 4">
    <name type="scientific">Pectinatus cerevisiiphilus</name>
    <dbReference type="NCBI Taxonomy" id="86956"/>
    <lineage>
        <taxon>Bacteria</taxon>
        <taxon>Bacillati</taxon>
        <taxon>Bacillota</taxon>
        <taxon>Negativicutes</taxon>
        <taxon>Selenomonadales</taxon>
        <taxon>Selenomonadaceae</taxon>
        <taxon>Pectinatus</taxon>
    </lineage>
</organism>
<feature type="transmembrane region" description="Helical" evidence="1">
    <location>
        <begin position="106"/>
        <end position="128"/>
    </location>
</feature>
<feature type="transmembrane region" description="Helical" evidence="1">
    <location>
        <begin position="140"/>
        <end position="166"/>
    </location>
</feature>
<feature type="transmembrane region" description="Helical" evidence="1">
    <location>
        <begin position="222"/>
        <end position="243"/>
    </location>
</feature>
<evidence type="ECO:0000256" key="1">
    <source>
        <dbReference type="SAM" id="Phobius"/>
    </source>
</evidence>
<feature type="transmembrane region" description="Helical" evidence="1">
    <location>
        <begin position="178"/>
        <end position="202"/>
    </location>
</feature>
<feature type="transmembrane region" description="Helical" evidence="1">
    <location>
        <begin position="269"/>
        <end position="289"/>
    </location>
</feature>
<dbReference type="Pfam" id="PF10080">
    <property type="entry name" value="FtrD-like"/>
    <property type="match status" value="1"/>
</dbReference>